<evidence type="ECO:0000259" key="1">
    <source>
        <dbReference type="Pfam" id="PF22768"/>
    </source>
</evidence>
<dbReference type="Pfam" id="PF22768">
    <property type="entry name" value="SPP1_Dit"/>
    <property type="match status" value="1"/>
</dbReference>
<gene>
    <name evidence="2" type="ORF">H0N91_17430</name>
</gene>
<dbReference type="RefSeq" id="WP_180494091.1">
    <property type="nucleotide sequence ID" value="NZ_JACCKS010000027.1"/>
</dbReference>
<dbReference type="AlphaFoldDB" id="A0A853JS27"/>
<evidence type="ECO:0000313" key="3">
    <source>
        <dbReference type="Proteomes" id="UP000586254"/>
    </source>
</evidence>
<proteinExistence type="predicted"/>
<dbReference type="EMBL" id="JACCKS010000027">
    <property type="protein sequence ID" value="NZA39861.1"/>
    <property type="molecule type" value="Genomic_DNA"/>
</dbReference>
<name>A0A853JS27_9FIRM</name>
<dbReference type="Proteomes" id="UP000586254">
    <property type="component" value="Unassembled WGS sequence"/>
</dbReference>
<protein>
    <submittedName>
        <fullName evidence="2">Phage tail family protein</fullName>
    </submittedName>
</protein>
<accession>A0A853JS27</accession>
<dbReference type="InterPro" id="IPR054738">
    <property type="entry name" value="Siphovirus-type_tail_C"/>
</dbReference>
<organism evidence="2 3">
    <name type="scientific">Eubacterium callanderi</name>
    <dbReference type="NCBI Taxonomy" id="53442"/>
    <lineage>
        <taxon>Bacteria</taxon>
        <taxon>Bacillati</taxon>
        <taxon>Bacillota</taxon>
        <taxon>Clostridia</taxon>
        <taxon>Eubacteriales</taxon>
        <taxon>Eubacteriaceae</taxon>
        <taxon>Eubacterium</taxon>
    </lineage>
</organism>
<evidence type="ECO:0000313" key="2">
    <source>
        <dbReference type="EMBL" id="NZA39861.1"/>
    </source>
</evidence>
<dbReference type="Gene3D" id="2.60.120.860">
    <property type="match status" value="1"/>
</dbReference>
<feature type="domain" description="Siphovirus-type tail component C-terminal" evidence="1">
    <location>
        <begin position="178"/>
        <end position="283"/>
    </location>
</feature>
<sequence length="286" mass="33326">MDKNLIKLQFKSGSGTVEMGKGLTYRLLEKPTGIEGSEYTVETENNNQYDGDTVLDRRIEKRPISVTFEYPDARNAPDKRDFLIGFFNPKRTGSLEVDYCGRRRYIEYEVVSVKDNQTNLNEPLKMLVELICPEPTFKEIYEDETVIETWINGWQWKFSLPFKFRERGPQRLMVHNSGHLATPVQIIFPGPALNPQVINHTIGKFMKINRSLGPYDVLYVNTDFGKKSVEIVRENGQRENAFDYIDIQNKFFELEVGDNDIEFKCDDADLVPQEVRIRYRNRYLGV</sequence>
<reference evidence="2 3" key="1">
    <citation type="submission" date="2020-07" db="EMBL/GenBank/DDBJ databases">
        <title>Organ Donor 1.</title>
        <authorList>
            <person name="Marsh A.J."/>
            <person name="Azcarate-Peril M.A."/>
        </authorList>
    </citation>
    <scope>NUCLEOTIDE SEQUENCE [LARGE SCALE GENOMIC DNA]</scope>
    <source>
        <strain evidence="2 3">AMC0717</strain>
    </source>
</reference>
<comment type="caution">
    <text evidence="2">The sequence shown here is derived from an EMBL/GenBank/DDBJ whole genome shotgun (WGS) entry which is preliminary data.</text>
</comment>